<organism evidence="2 3">
    <name type="scientific">Phytophthora nicotianae P10297</name>
    <dbReference type="NCBI Taxonomy" id="1317064"/>
    <lineage>
        <taxon>Eukaryota</taxon>
        <taxon>Sar</taxon>
        <taxon>Stramenopiles</taxon>
        <taxon>Oomycota</taxon>
        <taxon>Peronosporomycetes</taxon>
        <taxon>Peronosporales</taxon>
        <taxon>Peronosporaceae</taxon>
        <taxon>Phytophthora</taxon>
    </lineage>
</organism>
<reference evidence="2 3" key="1">
    <citation type="submission" date="2013-11" db="EMBL/GenBank/DDBJ databases">
        <title>The Genome Sequence of Phytophthora parasitica P10297.</title>
        <authorList>
            <consortium name="The Broad Institute Genomics Platform"/>
            <person name="Russ C."/>
            <person name="Tyler B."/>
            <person name="Panabieres F."/>
            <person name="Shan W."/>
            <person name="Tripathy S."/>
            <person name="Grunwald N."/>
            <person name="Machado M."/>
            <person name="Johnson C.S."/>
            <person name="Walker B."/>
            <person name="Young S.K."/>
            <person name="Zeng Q."/>
            <person name="Gargeya S."/>
            <person name="Fitzgerald M."/>
            <person name="Haas B."/>
            <person name="Abouelleil A."/>
            <person name="Allen A.W."/>
            <person name="Alvarado L."/>
            <person name="Arachchi H.M."/>
            <person name="Berlin A.M."/>
            <person name="Chapman S.B."/>
            <person name="Gainer-Dewar J."/>
            <person name="Goldberg J."/>
            <person name="Griggs A."/>
            <person name="Gujja S."/>
            <person name="Hansen M."/>
            <person name="Howarth C."/>
            <person name="Imamovic A."/>
            <person name="Ireland A."/>
            <person name="Larimer J."/>
            <person name="McCowan C."/>
            <person name="Murphy C."/>
            <person name="Pearson M."/>
            <person name="Poon T.W."/>
            <person name="Priest M."/>
            <person name="Roberts A."/>
            <person name="Saif S."/>
            <person name="Shea T."/>
            <person name="Sisk P."/>
            <person name="Sykes S."/>
            <person name="Wortman J."/>
            <person name="Nusbaum C."/>
            <person name="Birren B."/>
        </authorList>
    </citation>
    <scope>NUCLEOTIDE SEQUENCE [LARGE SCALE GENOMIC DNA]</scope>
    <source>
        <strain evidence="2 3">P10297</strain>
    </source>
</reference>
<keyword evidence="1" id="KW-0812">Transmembrane</keyword>
<sequence>MMATQNLFTDVLITIRFLGVFAIKISIVLVMAITLAVLVEVATFANVATQELFADVAASFIPKNQ</sequence>
<dbReference type="AlphaFoldDB" id="W2Y4H0"/>
<evidence type="ECO:0000313" key="3">
    <source>
        <dbReference type="Proteomes" id="UP000018948"/>
    </source>
</evidence>
<protein>
    <submittedName>
        <fullName evidence="2">Uncharacterized protein</fullName>
    </submittedName>
</protein>
<feature type="transmembrane region" description="Helical" evidence="1">
    <location>
        <begin position="12"/>
        <end position="39"/>
    </location>
</feature>
<evidence type="ECO:0000256" key="1">
    <source>
        <dbReference type="SAM" id="Phobius"/>
    </source>
</evidence>
<gene>
    <name evidence="2" type="ORF">F442_20919</name>
</gene>
<keyword evidence="1" id="KW-0472">Membrane</keyword>
<dbReference type="EMBL" id="ANIY01004351">
    <property type="protein sequence ID" value="ETP30015.1"/>
    <property type="molecule type" value="Genomic_DNA"/>
</dbReference>
<dbReference type="Proteomes" id="UP000018948">
    <property type="component" value="Unassembled WGS sequence"/>
</dbReference>
<keyword evidence="1" id="KW-1133">Transmembrane helix</keyword>
<proteinExistence type="predicted"/>
<evidence type="ECO:0000313" key="2">
    <source>
        <dbReference type="EMBL" id="ETP30015.1"/>
    </source>
</evidence>
<name>W2Y4H0_PHYNI</name>
<comment type="caution">
    <text evidence="2">The sequence shown here is derived from an EMBL/GenBank/DDBJ whole genome shotgun (WGS) entry which is preliminary data.</text>
</comment>
<accession>W2Y4H0</accession>